<feature type="non-terminal residue" evidence="10">
    <location>
        <position position="1"/>
    </location>
</feature>
<reference evidence="10" key="1">
    <citation type="submission" date="2018-05" db="EMBL/GenBank/DDBJ databases">
        <title>Draft genome of Mucuna pruriens seed.</title>
        <authorList>
            <person name="Nnadi N.E."/>
            <person name="Vos R."/>
            <person name="Hasami M.H."/>
            <person name="Devisetty U.K."/>
            <person name="Aguiy J.C."/>
        </authorList>
    </citation>
    <scope>NUCLEOTIDE SEQUENCE [LARGE SCALE GENOMIC DNA]</scope>
    <source>
        <strain evidence="10">JCA_2017</strain>
    </source>
</reference>
<feature type="transmembrane region" description="Helical" evidence="9">
    <location>
        <begin position="6"/>
        <end position="24"/>
    </location>
</feature>
<dbReference type="GO" id="GO:0016020">
    <property type="term" value="C:membrane"/>
    <property type="evidence" value="ECO:0007669"/>
    <property type="project" value="UniProtKB-SubCell"/>
</dbReference>
<keyword evidence="7 8" id="KW-0349">Heme</keyword>
<dbReference type="OrthoDB" id="1372046at2759"/>
<dbReference type="InterPro" id="IPR001128">
    <property type="entry name" value="Cyt_P450"/>
</dbReference>
<dbReference type="Proteomes" id="UP000257109">
    <property type="component" value="Unassembled WGS sequence"/>
</dbReference>
<dbReference type="GO" id="GO:0005506">
    <property type="term" value="F:iron ion binding"/>
    <property type="evidence" value="ECO:0007669"/>
    <property type="project" value="InterPro"/>
</dbReference>
<dbReference type="InterPro" id="IPR017972">
    <property type="entry name" value="Cyt_P450_CS"/>
</dbReference>
<dbReference type="PRINTS" id="PR00465">
    <property type="entry name" value="EP450IV"/>
</dbReference>
<evidence type="ECO:0000256" key="2">
    <source>
        <dbReference type="ARBA" id="ARBA00010617"/>
    </source>
</evidence>
<evidence type="ECO:0000256" key="5">
    <source>
        <dbReference type="ARBA" id="ARBA00022989"/>
    </source>
</evidence>
<dbReference type="PROSITE" id="PS00086">
    <property type="entry name" value="CYTOCHROME_P450"/>
    <property type="match status" value="1"/>
</dbReference>
<dbReference type="GO" id="GO:0016125">
    <property type="term" value="P:sterol metabolic process"/>
    <property type="evidence" value="ECO:0007669"/>
    <property type="project" value="TreeGrafter"/>
</dbReference>
<evidence type="ECO:0000256" key="3">
    <source>
        <dbReference type="ARBA" id="ARBA00022692"/>
    </source>
</evidence>
<dbReference type="SUPFAM" id="SSF48264">
    <property type="entry name" value="Cytochrome P450"/>
    <property type="match status" value="1"/>
</dbReference>
<comment type="caution">
    <text evidence="10">The sequence shown here is derived from an EMBL/GenBank/DDBJ whole genome shotgun (WGS) entry which is preliminary data.</text>
</comment>
<dbReference type="Gene3D" id="1.10.630.10">
    <property type="entry name" value="Cytochrome P450"/>
    <property type="match status" value="1"/>
</dbReference>
<protein>
    <submittedName>
        <fullName evidence="10">Cytochrome P450 85A</fullName>
    </submittedName>
</protein>
<keyword evidence="8" id="KW-0560">Oxidoreductase</keyword>
<keyword evidence="6 7" id="KW-0408">Iron</keyword>
<dbReference type="GO" id="GO:0010268">
    <property type="term" value="P:brassinosteroid homeostasis"/>
    <property type="evidence" value="ECO:0007669"/>
    <property type="project" value="TreeGrafter"/>
</dbReference>
<dbReference type="AlphaFoldDB" id="A0A371I3Z7"/>
<feature type="binding site" description="axial binding residue" evidence="7">
    <location>
        <position position="442"/>
    </location>
    <ligand>
        <name>heme</name>
        <dbReference type="ChEBI" id="CHEBI:30413"/>
    </ligand>
    <ligandPart>
        <name>Fe</name>
        <dbReference type="ChEBI" id="CHEBI:18248"/>
    </ligandPart>
</feature>
<dbReference type="InterPro" id="IPR036396">
    <property type="entry name" value="Cyt_P450_sf"/>
</dbReference>
<comment type="cofactor">
    <cofactor evidence="7">
        <name>heme</name>
        <dbReference type="ChEBI" id="CHEBI:30413"/>
    </cofactor>
</comment>
<dbReference type="PRINTS" id="PR00385">
    <property type="entry name" value="P450"/>
</dbReference>
<evidence type="ECO:0000313" key="10">
    <source>
        <dbReference type="EMBL" id="RDY09767.1"/>
    </source>
</evidence>
<gene>
    <name evidence="10" type="primary">BA13</name>
    <name evidence="10" type="ORF">CR513_05823</name>
</gene>
<proteinExistence type="inferred from homology"/>
<dbReference type="STRING" id="157652.A0A371I3Z7"/>
<keyword evidence="11" id="KW-1185">Reference proteome</keyword>
<evidence type="ECO:0000256" key="8">
    <source>
        <dbReference type="RuleBase" id="RU000461"/>
    </source>
</evidence>
<dbReference type="PANTHER" id="PTHR24286">
    <property type="entry name" value="CYTOCHROME P450 26"/>
    <property type="match status" value="1"/>
</dbReference>
<evidence type="ECO:0000313" key="11">
    <source>
        <dbReference type="Proteomes" id="UP000257109"/>
    </source>
</evidence>
<keyword evidence="4 7" id="KW-0479">Metal-binding</keyword>
<keyword evidence="8" id="KW-0503">Monooxygenase</keyword>
<sequence length="491" mass="56367">MSIQEIVYCVLALVLCAFFVLLKWNEVRYSRKGMPPGNMGWPIFGETAGFLKQGPDFMKCKRARYGNVFKSHALGSPVVISMDPELNRYILKNEAKGLVPGYPVSMRNILGNSNIAEVHGALHKRIRGSILSFIGPAAIRDHLLPEVDKFMQSFLDNWAGKTIDIQQKTKQMAFFVSMKLIVENEPSPFHEAFKATFDNIVSGTFSLPIKIPGTNYFRGLQTRKKVVATLKDILVKRRASLATHADILDQLMRNEDFKHKLNDEEIIDQIITFLYSGYETVSTTTMMAIKYLHDNPRVLQEVRQTGIQEEHFAIQQSKKPEDEISWDDYKLMVYTRGVIFETLRFANIVNGVLRKATTNVELNVGIDYGYHLSGFTIPQGWRVYVYTRETNCDPLLYPEPSKFNPSRWLHFLVVNINEMKMQEKGLEYHNHNMLFGAGVRICPGKELGILIISLFLHYFVTTYRWEVEGNELLKFPRVEAPNGLYIKVAKY</sequence>
<organism evidence="10 11">
    <name type="scientific">Mucuna pruriens</name>
    <name type="common">Velvet bean</name>
    <name type="synonym">Dolichos pruriens</name>
    <dbReference type="NCBI Taxonomy" id="157652"/>
    <lineage>
        <taxon>Eukaryota</taxon>
        <taxon>Viridiplantae</taxon>
        <taxon>Streptophyta</taxon>
        <taxon>Embryophyta</taxon>
        <taxon>Tracheophyta</taxon>
        <taxon>Spermatophyta</taxon>
        <taxon>Magnoliopsida</taxon>
        <taxon>eudicotyledons</taxon>
        <taxon>Gunneridae</taxon>
        <taxon>Pentapetalae</taxon>
        <taxon>rosids</taxon>
        <taxon>fabids</taxon>
        <taxon>Fabales</taxon>
        <taxon>Fabaceae</taxon>
        <taxon>Papilionoideae</taxon>
        <taxon>50 kb inversion clade</taxon>
        <taxon>NPAAA clade</taxon>
        <taxon>indigoferoid/millettioid clade</taxon>
        <taxon>Phaseoleae</taxon>
        <taxon>Mucuna</taxon>
    </lineage>
</organism>
<evidence type="ECO:0000256" key="7">
    <source>
        <dbReference type="PIRSR" id="PIRSR602403-1"/>
    </source>
</evidence>
<keyword evidence="9" id="KW-0472">Membrane</keyword>
<dbReference type="GO" id="GO:0020037">
    <property type="term" value="F:heme binding"/>
    <property type="evidence" value="ECO:0007669"/>
    <property type="project" value="InterPro"/>
</dbReference>
<name>A0A371I3Z7_MUCPR</name>
<dbReference type="GO" id="GO:0016132">
    <property type="term" value="P:brassinosteroid biosynthetic process"/>
    <property type="evidence" value="ECO:0007669"/>
    <property type="project" value="TreeGrafter"/>
</dbReference>
<dbReference type="CDD" id="cd11043">
    <property type="entry name" value="CYP90-like"/>
    <property type="match status" value="1"/>
</dbReference>
<accession>A0A371I3Z7</accession>
<comment type="similarity">
    <text evidence="2 8">Belongs to the cytochrome P450 family.</text>
</comment>
<keyword evidence="3 9" id="KW-0812">Transmembrane</keyword>
<comment type="subcellular location">
    <subcellularLocation>
        <location evidence="1">Membrane</location>
        <topology evidence="1">Single-pass membrane protein</topology>
    </subcellularLocation>
</comment>
<dbReference type="PANTHER" id="PTHR24286:SF105">
    <property type="entry name" value="CYTOCHROME P450 85A-LIKE"/>
    <property type="match status" value="1"/>
</dbReference>
<dbReference type="InterPro" id="IPR002403">
    <property type="entry name" value="Cyt_P450_E_grp-IV"/>
</dbReference>
<dbReference type="GO" id="GO:0016705">
    <property type="term" value="F:oxidoreductase activity, acting on paired donors, with incorporation or reduction of molecular oxygen"/>
    <property type="evidence" value="ECO:0007669"/>
    <property type="project" value="InterPro"/>
</dbReference>
<dbReference type="EMBL" id="QJKJ01000973">
    <property type="protein sequence ID" value="RDY09767.1"/>
    <property type="molecule type" value="Genomic_DNA"/>
</dbReference>
<evidence type="ECO:0000256" key="6">
    <source>
        <dbReference type="ARBA" id="ARBA00023004"/>
    </source>
</evidence>
<evidence type="ECO:0000256" key="4">
    <source>
        <dbReference type="ARBA" id="ARBA00022723"/>
    </source>
</evidence>
<evidence type="ECO:0000256" key="9">
    <source>
        <dbReference type="SAM" id="Phobius"/>
    </source>
</evidence>
<keyword evidence="5 9" id="KW-1133">Transmembrane helix</keyword>
<dbReference type="GO" id="GO:0004497">
    <property type="term" value="F:monooxygenase activity"/>
    <property type="evidence" value="ECO:0007669"/>
    <property type="project" value="UniProtKB-KW"/>
</dbReference>
<evidence type="ECO:0000256" key="1">
    <source>
        <dbReference type="ARBA" id="ARBA00004167"/>
    </source>
</evidence>
<dbReference type="Pfam" id="PF00067">
    <property type="entry name" value="p450"/>
    <property type="match status" value="1"/>
</dbReference>